<dbReference type="RefSeq" id="WP_069725359.1">
    <property type="nucleotide sequence ID" value="NZ_MDCO01000001.1"/>
</dbReference>
<keyword evidence="1" id="KW-0472">Membrane</keyword>
<evidence type="ECO:0000313" key="3">
    <source>
        <dbReference type="Proteomes" id="UP000095247"/>
    </source>
</evidence>
<proteinExistence type="predicted"/>
<dbReference type="AlphaFoldDB" id="A0A1E5NIC9"/>
<gene>
    <name evidence="2" type="ORF">BFL38_10515</name>
</gene>
<dbReference type="EMBL" id="MDCO01000001">
    <property type="protein sequence ID" value="OEJ15884.1"/>
    <property type="molecule type" value="Genomic_DNA"/>
</dbReference>
<sequence>MNAEVIISIISLSISVITLIGTIIYNHIVTSKFPSKRLSHQYLNIILKEFDEIEKYIFKIVYDINILKDDNFYFETFISAKNKNIRELLTLFDKENRRELNHETFFDNMNSYENLSIKIKIYNNNIKYDLREFINKLLSCKRYIYTLIYKEKIKS</sequence>
<keyword evidence="1" id="KW-0812">Transmembrane</keyword>
<evidence type="ECO:0000256" key="1">
    <source>
        <dbReference type="SAM" id="Phobius"/>
    </source>
</evidence>
<keyword evidence="1" id="KW-1133">Transmembrane helix</keyword>
<evidence type="ECO:0000313" key="2">
    <source>
        <dbReference type="EMBL" id="OEJ15884.1"/>
    </source>
</evidence>
<dbReference type="Proteomes" id="UP000095247">
    <property type="component" value="Unassembled WGS sequence"/>
</dbReference>
<name>A0A1E5NIC9_9SPIR</name>
<accession>A0A1E5NIC9</accession>
<reference evidence="2 3" key="1">
    <citation type="submission" date="2016-08" db="EMBL/GenBank/DDBJ databases">
        <title>Characterization and recognition of Brachyspira hampsonii sp. nov., a novel intestinal spirochete that is pathogenic to pigs.</title>
        <authorList>
            <person name="Mirajkar N."/>
            <person name="La T."/>
            <person name="Phillips N."/>
            <person name="Hampson D."/>
            <person name="Gebhart C."/>
        </authorList>
    </citation>
    <scope>NUCLEOTIDE SEQUENCE [LARGE SCALE GENOMIC DNA]</scope>
    <source>
        <strain evidence="2 3">P280/1</strain>
    </source>
</reference>
<feature type="transmembrane region" description="Helical" evidence="1">
    <location>
        <begin position="6"/>
        <end position="28"/>
    </location>
</feature>
<comment type="caution">
    <text evidence="2">The sequence shown here is derived from an EMBL/GenBank/DDBJ whole genome shotgun (WGS) entry which is preliminary data.</text>
</comment>
<protein>
    <submittedName>
        <fullName evidence="2">Uncharacterized protein</fullName>
    </submittedName>
</protein>
<organism evidence="2 3">
    <name type="scientific">Brachyspira hampsonii</name>
    <dbReference type="NCBI Taxonomy" id="1287055"/>
    <lineage>
        <taxon>Bacteria</taxon>
        <taxon>Pseudomonadati</taxon>
        <taxon>Spirochaetota</taxon>
        <taxon>Spirochaetia</taxon>
        <taxon>Brachyspirales</taxon>
        <taxon>Brachyspiraceae</taxon>
        <taxon>Brachyspira</taxon>
    </lineage>
</organism>